<evidence type="ECO:0000256" key="1">
    <source>
        <dbReference type="ARBA" id="ARBA00023125"/>
    </source>
</evidence>
<evidence type="ECO:0000313" key="5">
    <source>
        <dbReference type="Proteomes" id="UP000095645"/>
    </source>
</evidence>
<dbReference type="InterPro" id="IPR036162">
    <property type="entry name" value="Resolvase-like_N_sf"/>
</dbReference>
<proteinExistence type="predicted"/>
<keyword evidence="2" id="KW-0233">DNA recombination</keyword>
<dbReference type="Gene3D" id="3.40.50.1390">
    <property type="entry name" value="Resolvase, N-terminal catalytic domain"/>
    <property type="match status" value="1"/>
</dbReference>
<name>A0A173YSX2_9FIRM</name>
<accession>A0A173YSX2</accession>
<dbReference type="CDD" id="cd03768">
    <property type="entry name" value="SR_ResInv"/>
    <property type="match status" value="1"/>
</dbReference>
<evidence type="ECO:0000256" key="2">
    <source>
        <dbReference type="ARBA" id="ARBA00023172"/>
    </source>
</evidence>
<dbReference type="InterPro" id="IPR050639">
    <property type="entry name" value="SSR_resolvase"/>
</dbReference>
<dbReference type="GO" id="GO:0003677">
    <property type="term" value="F:DNA binding"/>
    <property type="evidence" value="ECO:0007669"/>
    <property type="project" value="UniProtKB-KW"/>
</dbReference>
<sequence>MNRYFGYCRISTPKQSIDRQVRNILAAYPQAEIIKEVYTGRKFQGRKEFDRLMRKITPGDTIIFDSVSRMSRDAEEGFIMYEELYHKGINLIFLKEPHISTETYKKALQGGIPTTGTDIDCILEGINKYLLLLAKEQIKLAFEQSEKEVHDLRQRTREGLQTAKLAGKQIGQIQGQKLVTKKSIVAKEIIQKHNKAFGGSLNDTETIRQTGISKKTFYKYKKELLSSQSL</sequence>
<keyword evidence="1" id="KW-0238">DNA-binding</keyword>
<evidence type="ECO:0000259" key="3">
    <source>
        <dbReference type="PROSITE" id="PS51736"/>
    </source>
</evidence>
<reference evidence="4 5" key="1">
    <citation type="submission" date="2015-09" db="EMBL/GenBank/DDBJ databases">
        <authorList>
            <consortium name="Pathogen Informatics"/>
        </authorList>
    </citation>
    <scope>NUCLEOTIDE SEQUENCE [LARGE SCALE GENOMIC DNA]</scope>
    <source>
        <strain evidence="4 5">2789STDY5834861</strain>
    </source>
</reference>
<dbReference type="PANTHER" id="PTHR30461">
    <property type="entry name" value="DNA-INVERTASE FROM LAMBDOID PROPHAGE"/>
    <property type="match status" value="1"/>
</dbReference>
<dbReference type="PANTHER" id="PTHR30461:SF2">
    <property type="entry name" value="SERINE RECOMBINASE PINE-RELATED"/>
    <property type="match status" value="1"/>
</dbReference>
<dbReference type="GO" id="GO:0000150">
    <property type="term" value="F:DNA strand exchange activity"/>
    <property type="evidence" value="ECO:0007669"/>
    <property type="project" value="InterPro"/>
</dbReference>
<feature type="domain" description="Resolvase/invertase-type recombinase catalytic" evidence="3">
    <location>
        <begin position="3"/>
        <end position="167"/>
    </location>
</feature>
<dbReference type="EMBL" id="CYZP01000005">
    <property type="protein sequence ID" value="CUN66346.1"/>
    <property type="molecule type" value="Genomic_DNA"/>
</dbReference>
<dbReference type="SMART" id="SM00857">
    <property type="entry name" value="Resolvase"/>
    <property type="match status" value="1"/>
</dbReference>
<gene>
    <name evidence="4" type="primary">tnpR_1</name>
    <name evidence="4" type="ORF">ERS852476_00733</name>
</gene>
<evidence type="ECO:0000313" key="4">
    <source>
        <dbReference type="EMBL" id="CUN66346.1"/>
    </source>
</evidence>
<dbReference type="RefSeq" id="WP_055057495.1">
    <property type="nucleotide sequence ID" value="NZ_CYZP01000005.1"/>
</dbReference>
<dbReference type="InterPro" id="IPR006119">
    <property type="entry name" value="Resolv_N"/>
</dbReference>
<dbReference type="AlphaFoldDB" id="A0A173YSX2"/>
<dbReference type="SUPFAM" id="SSF53041">
    <property type="entry name" value="Resolvase-like"/>
    <property type="match status" value="1"/>
</dbReference>
<protein>
    <submittedName>
        <fullName evidence="4">Transposon Tn3 resolvase</fullName>
    </submittedName>
</protein>
<dbReference type="Proteomes" id="UP000095645">
    <property type="component" value="Unassembled WGS sequence"/>
</dbReference>
<organism evidence="4 5">
    <name type="scientific">Blautia obeum</name>
    <dbReference type="NCBI Taxonomy" id="40520"/>
    <lineage>
        <taxon>Bacteria</taxon>
        <taxon>Bacillati</taxon>
        <taxon>Bacillota</taxon>
        <taxon>Clostridia</taxon>
        <taxon>Lachnospirales</taxon>
        <taxon>Lachnospiraceae</taxon>
        <taxon>Blautia</taxon>
    </lineage>
</organism>
<dbReference type="Pfam" id="PF00239">
    <property type="entry name" value="Resolvase"/>
    <property type="match status" value="1"/>
</dbReference>
<dbReference type="PROSITE" id="PS51736">
    <property type="entry name" value="RECOMBINASES_3"/>
    <property type="match status" value="1"/>
</dbReference>